<feature type="domain" description="Solute-binding protein family 5" evidence="5">
    <location>
        <begin position="81"/>
        <end position="441"/>
    </location>
</feature>
<dbReference type="Gene3D" id="3.10.105.10">
    <property type="entry name" value="Dipeptide-binding Protein, Domain 3"/>
    <property type="match status" value="1"/>
</dbReference>
<comment type="subcellular location">
    <subcellularLocation>
        <location evidence="1">Periplasm</location>
    </subcellularLocation>
</comment>
<evidence type="ECO:0000256" key="1">
    <source>
        <dbReference type="ARBA" id="ARBA00004418"/>
    </source>
</evidence>
<evidence type="ECO:0000256" key="2">
    <source>
        <dbReference type="ARBA" id="ARBA00005695"/>
    </source>
</evidence>
<dbReference type="EMBL" id="JAHYBZ010000003">
    <property type="protein sequence ID" value="MBW6398202.1"/>
    <property type="molecule type" value="Genomic_DNA"/>
</dbReference>
<dbReference type="PIRSF" id="PIRSF002741">
    <property type="entry name" value="MppA"/>
    <property type="match status" value="1"/>
</dbReference>
<comment type="caution">
    <text evidence="6">The sequence shown here is derived from an EMBL/GenBank/DDBJ whole genome shotgun (WGS) entry which is preliminary data.</text>
</comment>
<evidence type="ECO:0000313" key="7">
    <source>
        <dbReference type="Proteomes" id="UP001196565"/>
    </source>
</evidence>
<dbReference type="InterPro" id="IPR030678">
    <property type="entry name" value="Peptide/Ni-bd"/>
</dbReference>
<dbReference type="SUPFAM" id="SSF53850">
    <property type="entry name" value="Periplasmic binding protein-like II"/>
    <property type="match status" value="1"/>
</dbReference>
<name>A0ABS7A7E3_9PROT</name>
<dbReference type="InterPro" id="IPR023765">
    <property type="entry name" value="SBP_5_CS"/>
</dbReference>
<comment type="similarity">
    <text evidence="2">Belongs to the bacterial solute-binding protein 5 family.</text>
</comment>
<dbReference type="PANTHER" id="PTHR30290:SF9">
    <property type="entry name" value="OLIGOPEPTIDE-BINDING PROTEIN APPA"/>
    <property type="match status" value="1"/>
</dbReference>
<dbReference type="RefSeq" id="WP_219762814.1">
    <property type="nucleotide sequence ID" value="NZ_JAHYBZ010000003.1"/>
</dbReference>
<dbReference type="CDD" id="cd08517">
    <property type="entry name" value="PBP2_NikA_DppA_OppA_like_13"/>
    <property type="match status" value="1"/>
</dbReference>
<protein>
    <submittedName>
        <fullName evidence="6">ABC transporter substrate-binding protein</fullName>
    </submittedName>
</protein>
<dbReference type="Pfam" id="PF00496">
    <property type="entry name" value="SBP_bac_5"/>
    <property type="match status" value="1"/>
</dbReference>
<dbReference type="InterPro" id="IPR039424">
    <property type="entry name" value="SBP_5"/>
</dbReference>
<gene>
    <name evidence="6" type="ORF">KPL78_10115</name>
</gene>
<dbReference type="InterPro" id="IPR000914">
    <property type="entry name" value="SBP_5_dom"/>
</dbReference>
<keyword evidence="3" id="KW-0813">Transport</keyword>
<evidence type="ECO:0000313" key="6">
    <source>
        <dbReference type="EMBL" id="MBW6398202.1"/>
    </source>
</evidence>
<keyword evidence="4" id="KW-0732">Signal</keyword>
<dbReference type="PROSITE" id="PS01040">
    <property type="entry name" value="SBP_BACTERIAL_5"/>
    <property type="match status" value="1"/>
</dbReference>
<accession>A0ABS7A7E3</accession>
<dbReference type="Gene3D" id="3.40.190.10">
    <property type="entry name" value="Periplasmic binding protein-like II"/>
    <property type="match status" value="1"/>
</dbReference>
<evidence type="ECO:0000256" key="3">
    <source>
        <dbReference type="ARBA" id="ARBA00022448"/>
    </source>
</evidence>
<proteinExistence type="inferred from homology"/>
<evidence type="ECO:0000259" key="5">
    <source>
        <dbReference type="Pfam" id="PF00496"/>
    </source>
</evidence>
<dbReference type="PANTHER" id="PTHR30290">
    <property type="entry name" value="PERIPLASMIC BINDING COMPONENT OF ABC TRANSPORTER"/>
    <property type="match status" value="1"/>
</dbReference>
<dbReference type="Proteomes" id="UP001196565">
    <property type="component" value="Unassembled WGS sequence"/>
</dbReference>
<keyword evidence="7" id="KW-1185">Reference proteome</keyword>
<organism evidence="6 7">
    <name type="scientific">Roseomonas alba</name>
    <dbReference type="NCBI Taxonomy" id="2846776"/>
    <lineage>
        <taxon>Bacteria</taxon>
        <taxon>Pseudomonadati</taxon>
        <taxon>Pseudomonadota</taxon>
        <taxon>Alphaproteobacteria</taxon>
        <taxon>Acetobacterales</taxon>
        <taxon>Roseomonadaceae</taxon>
        <taxon>Roseomonas</taxon>
    </lineage>
</organism>
<reference evidence="6 7" key="1">
    <citation type="submission" date="2021-07" db="EMBL/GenBank/DDBJ databases">
        <authorList>
            <person name="So Y."/>
        </authorList>
    </citation>
    <scope>NUCLEOTIDE SEQUENCE [LARGE SCALE GENOMIC DNA]</scope>
    <source>
        <strain evidence="6 7">HJA6</strain>
    </source>
</reference>
<sequence length="533" mass="59320">MTAAHLPTTRRGLIGGFAGLAATSGAASAQSVPPPRRGGTMTIMFPSEPPVLVSLVSSNSLTVSAKVTEGLLWYDNDMVAHPQLAREWEVSPDGLTYVFKLREGVKWHDGRDFTSEDVAASLAILKQSHPRGRSTFAHLTRVETPDPHTVILKLGTPVPYLIRAFAAAETPIVPKHIYDGTDPFTNRNGYAPVGTGPFRFKEWVRGSHIIYERNPEYWDQPRPYLDQLVVKFIPDAAARSAALESGEVDLGYRTPVALNDVERLRTAGNLVFETKGYEYSNNVVSVNFNLDNPHFAKLPVRQAIAHALNMPVICRTIYYNTYTPCASPIAPFLTEYHDLSPSPYAFDIARAERLLDEAGYPRGANRIRLRTMMEANPTVDEIRRLCDFTRAALSRIGIAVEVRTADFGSYAKRVYTDRDFDLTASTMSNLFDPTVGVQRLYWSKNYIPGVPFSNATHYSNPRVDALLEGTAVEVDPVKRKAMFKEFQEIVMREIPDVNIGVPRWYTIHNRRALGHSVTADGIEGSFSHAYIAG</sequence>
<evidence type="ECO:0000256" key="4">
    <source>
        <dbReference type="ARBA" id="ARBA00022729"/>
    </source>
</evidence>